<evidence type="ECO:0000313" key="16">
    <source>
        <dbReference type="Proteomes" id="UP000249390"/>
    </source>
</evidence>
<feature type="domain" description="RING-type" evidence="13">
    <location>
        <begin position="74"/>
        <end position="119"/>
    </location>
</feature>
<sequence length="360" mass="40841">MDSEPYVDDFYFSALHDDDQIFPVSDEKYAEELQMQEALMSSVLVSMAASRTSETKTQTPGEQSDAGESSVAFCEICMDWKPGGEMFRSNSCRHSYCTECIGRHVAAKIQENISSGKCPDVSCPGTIDPHLCRPIVPREVFERWEDAICESLVLGSERFYCPYADCSAMMADDGGEAVTASECPNCRRLSCAQCRVAWHAGLDCGEFRALNADERGRDDVMMLGLAKEKQWRRCPFCKFFVEKKSGCLHILCRCGQEFCYGCGARYTAAHALASVFLDLLHRYFSDANASNAIAPEQLHRLIGEGFEYDDRELESEESLWEMYERWRGYHTLSTNLDEKNKRFNVFKSNTRYIKWATTAN</sequence>
<dbReference type="InterPro" id="IPR002867">
    <property type="entry name" value="IBR_dom"/>
</dbReference>
<evidence type="ECO:0000256" key="9">
    <source>
        <dbReference type="ARBA" id="ARBA00022771"/>
    </source>
</evidence>
<name>A0A328DD82_9ASTE</name>
<gene>
    <name evidence="15" type="ORF">DM860_016775</name>
</gene>
<dbReference type="SMART" id="SM00184">
    <property type="entry name" value="RING"/>
    <property type="match status" value="1"/>
</dbReference>
<dbReference type="GO" id="GO:0008270">
    <property type="term" value="F:zinc ion binding"/>
    <property type="evidence" value="ECO:0007669"/>
    <property type="project" value="UniProtKB-KW"/>
</dbReference>
<evidence type="ECO:0000256" key="5">
    <source>
        <dbReference type="ARBA" id="ARBA00012251"/>
    </source>
</evidence>
<evidence type="ECO:0000256" key="12">
    <source>
        <dbReference type="PROSITE-ProRule" id="PRU00175"/>
    </source>
</evidence>
<keyword evidence="8" id="KW-0677">Repeat</keyword>
<dbReference type="EC" id="2.3.2.31" evidence="5"/>
<accession>A0A328DD82</accession>
<keyword evidence="6" id="KW-0808">Transferase</keyword>
<dbReference type="SUPFAM" id="SSF57850">
    <property type="entry name" value="RING/U-box"/>
    <property type="match status" value="3"/>
</dbReference>
<evidence type="ECO:0000256" key="3">
    <source>
        <dbReference type="ARBA" id="ARBA00003976"/>
    </source>
</evidence>
<dbReference type="CDD" id="cd22584">
    <property type="entry name" value="Rcat_RBR_unk"/>
    <property type="match status" value="1"/>
</dbReference>
<evidence type="ECO:0000256" key="7">
    <source>
        <dbReference type="ARBA" id="ARBA00022723"/>
    </source>
</evidence>
<dbReference type="GO" id="GO:0016567">
    <property type="term" value="P:protein ubiquitination"/>
    <property type="evidence" value="ECO:0007669"/>
    <property type="project" value="UniProtKB-UniPathway"/>
</dbReference>
<dbReference type="FunFam" id="3.30.40.10:FF:000230">
    <property type="entry name" value="RBR-type E3 ubiquitin transferase"/>
    <property type="match status" value="1"/>
</dbReference>
<evidence type="ECO:0000256" key="1">
    <source>
        <dbReference type="ARBA" id="ARBA00001798"/>
    </source>
</evidence>
<dbReference type="Proteomes" id="UP000249390">
    <property type="component" value="Unassembled WGS sequence"/>
</dbReference>
<protein>
    <recommendedName>
        <fullName evidence="5">RBR-type E3 ubiquitin transferase</fullName>
        <ecNumber evidence="5">2.3.2.31</ecNumber>
    </recommendedName>
</protein>
<evidence type="ECO:0000256" key="8">
    <source>
        <dbReference type="ARBA" id="ARBA00022737"/>
    </source>
</evidence>
<dbReference type="InterPro" id="IPR001841">
    <property type="entry name" value="Znf_RING"/>
</dbReference>
<dbReference type="AlphaFoldDB" id="A0A328DD82"/>
<proteinExistence type="inferred from homology"/>
<dbReference type="PROSITE" id="PS00518">
    <property type="entry name" value="ZF_RING_1"/>
    <property type="match status" value="1"/>
</dbReference>
<evidence type="ECO:0000256" key="4">
    <source>
        <dbReference type="ARBA" id="ARBA00005884"/>
    </source>
</evidence>
<dbReference type="UniPathway" id="UPA00143"/>
<reference evidence="15 16" key="1">
    <citation type="submission" date="2018-06" db="EMBL/GenBank/DDBJ databases">
        <title>The Genome of Cuscuta australis (Dodder) Provides Insight into the Evolution of Plant Parasitism.</title>
        <authorList>
            <person name="Liu H."/>
        </authorList>
    </citation>
    <scope>NUCLEOTIDE SEQUENCE [LARGE SCALE GENOMIC DNA]</scope>
    <source>
        <strain evidence="16">cv. Yunnan</strain>
        <tissue evidence="15">Vines</tissue>
    </source>
</reference>
<organism evidence="15 16">
    <name type="scientific">Cuscuta australis</name>
    <dbReference type="NCBI Taxonomy" id="267555"/>
    <lineage>
        <taxon>Eukaryota</taxon>
        <taxon>Viridiplantae</taxon>
        <taxon>Streptophyta</taxon>
        <taxon>Embryophyta</taxon>
        <taxon>Tracheophyta</taxon>
        <taxon>Spermatophyta</taxon>
        <taxon>Magnoliopsida</taxon>
        <taxon>eudicotyledons</taxon>
        <taxon>Gunneridae</taxon>
        <taxon>Pentapetalae</taxon>
        <taxon>asterids</taxon>
        <taxon>lamiids</taxon>
        <taxon>Solanales</taxon>
        <taxon>Convolvulaceae</taxon>
        <taxon>Cuscuteae</taxon>
        <taxon>Cuscuta</taxon>
        <taxon>Cuscuta subgen. Grammica</taxon>
        <taxon>Cuscuta sect. Cleistogrammica</taxon>
    </lineage>
</organism>
<comment type="function">
    <text evidence="3">Might act as an E3 ubiquitin-protein ligase, or as part of E3 complex, which accepts ubiquitin from specific E2 ubiquitin-conjugating enzymes and then transfers it to substrates.</text>
</comment>
<dbReference type="EMBL" id="NQVE01000170">
    <property type="protein sequence ID" value="RAL42488.1"/>
    <property type="molecule type" value="Genomic_DNA"/>
</dbReference>
<evidence type="ECO:0000256" key="2">
    <source>
        <dbReference type="ARBA" id="ARBA00001947"/>
    </source>
</evidence>
<keyword evidence="9 12" id="KW-0863">Zinc-finger</keyword>
<evidence type="ECO:0000259" key="13">
    <source>
        <dbReference type="PROSITE" id="PS50089"/>
    </source>
</evidence>
<dbReference type="PROSITE" id="PS51873">
    <property type="entry name" value="TRIAD"/>
    <property type="match status" value="1"/>
</dbReference>
<evidence type="ECO:0000256" key="11">
    <source>
        <dbReference type="ARBA" id="ARBA00022833"/>
    </source>
</evidence>
<evidence type="ECO:0000256" key="10">
    <source>
        <dbReference type="ARBA" id="ARBA00022786"/>
    </source>
</evidence>
<comment type="catalytic activity">
    <reaction evidence="1">
        <text>[E2 ubiquitin-conjugating enzyme]-S-ubiquitinyl-L-cysteine + [acceptor protein]-L-lysine = [E2 ubiquitin-conjugating enzyme]-L-cysteine + [acceptor protein]-N(6)-ubiquitinyl-L-lysine.</text>
        <dbReference type="EC" id="2.3.2.31"/>
    </reaction>
</comment>
<dbReference type="InterPro" id="IPR013083">
    <property type="entry name" value="Znf_RING/FYVE/PHD"/>
</dbReference>
<dbReference type="Gene3D" id="3.30.40.10">
    <property type="entry name" value="Zinc/RING finger domain, C3HC4 (zinc finger)"/>
    <property type="match status" value="1"/>
</dbReference>
<dbReference type="SMART" id="SM00647">
    <property type="entry name" value="IBR"/>
    <property type="match status" value="2"/>
</dbReference>
<dbReference type="InterPro" id="IPR031127">
    <property type="entry name" value="E3_UB_ligase_RBR"/>
</dbReference>
<keyword evidence="10" id="KW-0833">Ubl conjugation pathway</keyword>
<dbReference type="InterPro" id="IPR017907">
    <property type="entry name" value="Znf_RING_CS"/>
</dbReference>
<dbReference type="Gene3D" id="1.20.120.1750">
    <property type="match status" value="1"/>
</dbReference>
<comment type="cofactor">
    <cofactor evidence="2">
        <name>Zn(2+)</name>
        <dbReference type="ChEBI" id="CHEBI:29105"/>
    </cofactor>
</comment>
<comment type="similarity">
    <text evidence="4">Belongs to the RBR family. Ariadne subfamily.</text>
</comment>
<dbReference type="GO" id="GO:0061630">
    <property type="term" value="F:ubiquitin protein ligase activity"/>
    <property type="evidence" value="ECO:0007669"/>
    <property type="project" value="UniProtKB-EC"/>
</dbReference>
<keyword evidence="16" id="KW-1185">Reference proteome</keyword>
<dbReference type="PROSITE" id="PS50089">
    <property type="entry name" value="ZF_RING_2"/>
    <property type="match status" value="1"/>
</dbReference>
<dbReference type="CDD" id="cd22582">
    <property type="entry name" value="BRcat_RBR_unk"/>
    <property type="match status" value="1"/>
</dbReference>
<dbReference type="Pfam" id="PF01485">
    <property type="entry name" value="IBR"/>
    <property type="match status" value="2"/>
</dbReference>
<evidence type="ECO:0000256" key="6">
    <source>
        <dbReference type="ARBA" id="ARBA00022679"/>
    </source>
</evidence>
<keyword evidence="11" id="KW-0862">Zinc</keyword>
<evidence type="ECO:0000313" key="15">
    <source>
        <dbReference type="EMBL" id="RAL42488.1"/>
    </source>
</evidence>
<keyword evidence="7" id="KW-0479">Metal-binding</keyword>
<dbReference type="PANTHER" id="PTHR11685">
    <property type="entry name" value="RBR FAMILY RING FINGER AND IBR DOMAIN-CONTAINING"/>
    <property type="match status" value="1"/>
</dbReference>
<evidence type="ECO:0000259" key="14">
    <source>
        <dbReference type="PROSITE" id="PS51873"/>
    </source>
</evidence>
<comment type="caution">
    <text evidence="15">The sequence shown here is derived from an EMBL/GenBank/DDBJ whole genome shotgun (WGS) entry which is preliminary data.</text>
</comment>
<feature type="domain" description="RING-type" evidence="14">
    <location>
        <begin position="70"/>
        <end position="287"/>
    </location>
</feature>
<dbReference type="InterPro" id="IPR044066">
    <property type="entry name" value="TRIAD_supradom"/>
</dbReference>